<dbReference type="InterPro" id="IPR051807">
    <property type="entry name" value="Sec-metab_biosynth-assoc"/>
</dbReference>
<proteinExistence type="inferred from homology"/>
<evidence type="ECO:0000313" key="3">
    <source>
        <dbReference type="Proteomes" id="UP000093737"/>
    </source>
</evidence>
<dbReference type="Gene3D" id="3.30.70.1060">
    <property type="entry name" value="Dimeric alpha+beta barrel"/>
    <property type="match status" value="1"/>
</dbReference>
<dbReference type="InterPro" id="IPR011008">
    <property type="entry name" value="Dimeric_a/b-barrel"/>
</dbReference>
<accession>A0A6M7U909</accession>
<evidence type="ECO:0000256" key="1">
    <source>
        <dbReference type="ARBA" id="ARBA00007689"/>
    </source>
</evidence>
<dbReference type="PANTHER" id="PTHR33606:SF3">
    <property type="entry name" value="PROTEIN YCII"/>
    <property type="match status" value="1"/>
</dbReference>
<name>A0A6M7U909_RHILI</name>
<dbReference type="EMBL" id="LYTK01000010">
    <property type="protein sequence ID" value="OBQ67114.1"/>
    <property type="molecule type" value="Genomic_DNA"/>
</dbReference>
<sequence>MFAVHCLDHADALPRRLANYDAHKAHLAQGRVKTVISGPLVAEDGETMIGSLFVFSAEKIEDVRAFNAADPFNAANVWRSVSINPFLMRVDNRSLELL</sequence>
<dbReference type="InterPro" id="IPR005545">
    <property type="entry name" value="YCII"/>
</dbReference>
<evidence type="ECO:0000313" key="2">
    <source>
        <dbReference type="EMBL" id="OBQ67114.1"/>
    </source>
</evidence>
<dbReference type="PANTHER" id="PTHR33606">
    <property type="entry name" value="PROTEIN YCII"/>
    <property type="match status" value="1"/>
</dbReference>
<dbReference type="SUPFAM" id="SSF54909">
    <property type="entry name" value="Dimeric alpha+beta barrel"/>
    <property type="match status" value="1"/>
</dbReference>
<dbReference type="AlphaFoldDB" id="A0A6M7U909"/>
<dbReference type="Pfam" id="PF03795">
    <property type="entry name" value="YCII"/>
    <property type="match status" value="1"/>
</dbReference>
<comment type="caution">
    <text evidence="2">The sequence shown here is derived from an EMBL/GenBank/DDBJ whole genome shotgun (WGS) entry which is preliminary data.</text>
</comment>
<reference evidence="2 3" key="1">
    <citation type="submission" date="2016-05" db="EMBL/GenBank/DDBJ databases">
        <authorList>
            <person name="Ramsay J.P."/>
        </authorList>
    </citation>
    <scope>NUCLEOTIDE SEQUENCE [LARGE SCALE GENOMIC DNA]</scope>
    <source>
        <strain evidence="2 3">NZP2042</strain>
    </source>
</reference>
<dbReference type="Proteomes" id="UP000093737">
    <property type="component" value="Unassembled WGS sequence"/>
</dbReference>
<protein>
    <submittedName>
        <fullName evidence="2">Uncharacterized protein</fullName>
    </submittedName>
</protein>
<organism evidence="2 3">
    <name type="scientific">Rhizobium loti</name>
    <name type="common">Mesorhizobium loti</name>
    <dbReference type="NCBI Taxonomy" id="381"/>
    <lineage>
        <taxon>Bacteria</taxon>
        <taxon>Pseudomonadati</taxon>
        <taxon>Pseudomonadota</taxon>
        <taxon>Alphaproteobacteria</taxon>
        <taxon>Hyphomicrobiales</taxon>
        <taxon>Phyllobacteriaceae</taxon>
        <taxon>Mesorhizobium</taxon>
    </lineage>
</organism>
<gene>
    <name evidence="2" type="ORF">A8145_29540</name>
</gene>
<comment type="similarity">
    <text evidence="1">Belongs to the YciI family.</text>
</comment>